<name>A0A199UKG6_ANACO</name>
<reference evidence="2 3" key="1">
    <citation type="journal article" date="2016" name="DNA Res.">
        <title>The draft genome of MD-2 pineapple using hybrid error correction of long reads.</title>
        <authorList>
            <person name="Redwan R.M."/>
            <person name="Saidin A."/>
            <person name="Kumar S.V."/>
        </authorList>
    </citation>
    <scope>NUCLEOTIDE SEQUENCE [LARGE SCALE GENOMIC DNA]</scope>
    <source>
        <strain evidence="3">cv. MD2</strain>
        <tissue evidence="2">Leaf</tissue>
    </source>
</reference>
<evidence type="ECO:0000256" key="1">
    <source>
        <dbReference type="SAM" id="MobiDB-lite"/>
    </source>
</evidence>
<sequence length="131" mass="14489">MTRGKRAEEMGDAMKSLENRALDSKQDMDILAALEEMRSMKSRHATVSFEDMLETLKRTRSGTSVLMPKFILKPKPTKDEPSSKKPRSEPAAMDQSGDTGGEGENKLIESNSNTANGLQSLCQNYDSDESD</sequence>
<feature type="region of interest" description="Disordered" evidence="1">
    <location>
        <begin position="58"/>
        <end position="131"/>
    </location>
</feature>
<dbReference type="GO" id="GO:0071006">
    <property type="term" value="C:U2-type catalytic step 1 spliceosome"/>
    <property type="evidence" value="ECO:0007669"/>
    <property type="project" value="TreeGrafter"/>
</dbReference>
<feature type="compositionally biased region" description="Basic and acidic residues" evidence="1">
    <location>
        <begin position="76"/>
        <end position="88"/>
    </location>
</feature>
<dbReference type="Pfam" id="PF04502">
    <property type="entry name" value="Saf4_Yju2"/>
    <property type="match status" value="1"/>
</dbReference>
<dbReference type="GO" id="GO:0000398">
    <property type="term" value="P:mRNA splicing, via spliceosome"/>
    <property type="evidence" value="ECO:0007669"/>
    <property type="project" value="InterPro"/>
</dbReference>
<evidence type="ECO:0000313" key="2">
    <source>
        <dbReference type="EMBL" id="OAY65387.1"/>
    </source>
</evidence>
<proteinExistence type="predicted"/>
<dbReference type="EMBL" id="LSRQ01006999">
    <property type="protein sequence ID" value="OAY65387.1"/>
    <property type="molecule type" value="Genomic_DNA"/>
</dbReference>
<feature type="compositionally biased region" description="Polar residues" evidence="1">
    <location>
        <begin position="108"/>
        <end position="125"/>
    </location>
</feature>
<dbReference type="STRING" id="4615.A0A199UKG6"/>
<dbReference type="InterPro" id="IPR007590">
    <property type="entry name" value="Saf4/Yju2"/>
</dbReference>
<evidence type="ECO:0000313" key="3">
    <source>
        <dbReference type="Proteomes" id="UP000092600"/>
    </source>
</evidence>
<feature type="region of interest" description="Disordered" evidence="1">
    <location>
        <begin position="1"/>
        <end position="25"/>
    </location>
</feature>
<feature type="compositionally biased region" description="Basic and acidic residues" evidence="1">
    <location>
        <begin position="15"/>
        <end position="25"/>
    </location>
</feature>
<comment type="caution">
    <text evidence="2">The sequence shown here is derived from an EMBL/GenBank/DDBJ whole genome shotgun (WGS) entry which is preliminary data.</text>
</comment>
<accession>A0A199UKG6</accession>
<organism evidence="2 3">
    <name type="scientific">Ananas comosus</name>
    <name type="common">Pineapple</name>
    <name type="synonym">Ananas ananas</name>
    <dbReference type="NCBI Taxonomy" id="4615"/>
    <lineage>
        <taxon>Eukaryota</taxon>
        <taxon>Viridiplantae</taxon>
        <taxon>Streptophyta</taxon>
        <taxon>Embryophyta</taxon>
        <taxon>Tracheophyta</taxon>
        <taxon>Spermatophyta</taxon>
        <taxon>Magnoliopsida</taxon>
        <taxon>Liliopsida</taxon>
        <taxon>Poales</taxon>
        <taxon>Bromeliaceae</taxon>
        <taxon>Bromelioideae</taxon>
        <taxon>Ananas</taxon>
    </lineage>
</organism>
<gene>
    <name evidence="2" type="ORF">ACMD2_05136</name>
</gene>
<dbReference type="PANTHER" id="PTHR12111">
    <property type="entry name" value="SPLICING FACTOR YJU2"/>
    <property type="match status" value="1"/>
</dbReference>
<dbReference type="AlphaFoldDB" id="A0A199UKG6"/>
<protein>
    <submittedName>
        <fullName evidence="2">Coiled-coil domain-containing protein</fullName>
    </submittedName>
</protein>
<dbReference type="Proteomes" id="UP000092600">
    <property type="component" value="Unassembled WGS sequence"/>
</dbReference>
<dbReference type="PANTHER" id="PTHR12111:SF1">
    <property type="entry name" value="SPLICING FACTOR YJU2"/>
    <property type="match status" value="1"/>
</dbReference>